<dbReference type="InterPro" id="IPR014743">
    <property type="entry name" value="Cl-channel_core"/>
</dbReference>
<dbReference type="GeneTree" id="ENSGT00940000164106"/>
<feature type="transmembrane region" description="Helical" evidence="12">
    <location>
        <begin position="351"/>
        <end position="370"/>
    </location>
</feature>
<dbReference type="PANTHER" id="PTHR45720:SF17">
    <property type="entry name" value="CHLORIDE CHANNEL PROTEIN CLC-KB ISOFORM X1"/>
    <property type="match status" value="1"/>
</dbReference>
<dbReference type="Gene3D" id="1.10.3080.10">
    <property type="entry name" value="Clc chloride channel"/>
    <property type="match status" value="1"/>
</dbReference>
<keyword evidence="9" id="KW-0407">Ion channel</keyword>
<keyword evidence="6" id="KW-0406">Ion transport</keyword>
<name>A0A670J328_PODMU</name>
<dbReference type="AlphaFoldDB" id="A0A670J328"/>
<evidence type="ECO:0000256" key="1">
    <source>
        <dbReference type="ARBA" id="ARBA00004141"/>
    </source>
</evidence>
<dbReference type="KEGG" id="pmua:114583730"/>
<dbReference type="GO" id="GO:0005247">
    <property type="term" value="F:voltage-gated chloride channel activity"/>
    <property type="evidence" value="ECO:0007669"/>
    <property type="project" value="TreeGrafter"/>
</dbReference>
<evidence type="ECO:0000256" key="7">
    <source>
        <dbReference type="ARBA" id="ARBA00023122"/>
    </source>
</evidence>
<feature type="compositionally biased region" description="Basic and acidic residues" evidence="11">
    <location>
        <begin position="805"/>
        <end position="816"/>
    </location>
</feature>
<dbReference type="CDD" id="cd03683">
    <property type="entry name" value="ClC_1_like"/>
    <property type="match status" value="1"/>
</dbReference>
<dbReference type="InterPro" id="IPR001807">
    <property type="entry name" value="ClC"/>
</dbReference>
<evidence type="ECO:0000256" key="8">
    <source>
        <dbReference type="ARBA" id="ARBA00023136"/>
    </source>
</evidence>
<evidence type="ECO:0000256" key="2">
    <source>
        <dbReference type="ARBA" id="ARBA00022448"/>
    </source>
</evidence>
<proteinExistence type="predicted"/>
<evidence type="ECO:0000256" key="3">
    <source>
        <dbReference type="ARBA" id="ARBA00022692"/>
    </source>
</evidence>
<dbReference type="PRINTS" id="PR00762">
    <property type="entry name" value="CLCHANNEL"/>
</dbReference>
<dbReference type="SUPFAM" id="SSF54631">
    <property type="entry name" value="CBS-domain pair"/>
    <property type="match status" value="1"/>
</dbReference>
<evidence type="ECO:0000256" key="6">
    <source>
        <dbReference type="ARBA" id="ARBA00023065"/>
    </source>
</evidence>
<evidence type="ECO:0000313" key="14">
    <source>
        <dbReference type="Proteomes" id="UP000472272"/>
    </source>
</evidence>
<accession>A0A670J328</accession>
<feature type="region of interest" description="Disordered" evidence="11">
    <location>
        <begin position="798"/>
        <end position="825"/>
    </location>
</feature>
<sequence length="825" mass="91902">MGLWNCRKRGPKDKDPEFGPRRQTPTGEAEKEPLEESFEKVWKEREPAKRCSQRIQGALKPLGLCIRSQILKFGEDWLFLFLLGICMAMVSFGLDVTVSKFQQAHLWVYEGLADSGYLQFFSWTSYHVVLMMVSAAAAKYISPQAAGSGIPELKVALRGVVLREFFTFRTLVAKLVGVLCTLAAGSTIFLGKVGPFVHMASILASMLGKVMVRFAGSAENPGRKYELLVAGTAVGVACCFVAPVGGVLFGVEATGTHFAVRDYWRGFFAATCAALTFRLLAVLNNTRETVAILFQTSWRVEFPYDLPELLSYAILGILCGCISCLFLFCHRNILDLLQNRLRIKRFMANNKILYAGFVALLLSSITFPHGSGQYIGSKLSMKQLLETFFNNQTWGLEEAPLDSNRTHPPPNQTHDFSWLQWTHPALSSLEMVSFFLIAKFFMVLLATTMVIPAGFFLPVFVYGAALGRLYGEVMAKIFPDGIISEGIHMRIVPAGYALAGAAAYSGAVTQTLSTALLTFELTGQMSHILPVLVAVLSANAISQRSQPSFFDGIISVKKLPFLPKLAVGKTGGHDIYAEDFMVTDLKYLSQESKYKDLRRLLRISTLKQFPLVDSQESRVLLGSIRRKHLSRLLSAHLGPEKRFQYILSRSDQADPNQDEPDSPKETENGPCDAQESWTEEIVEGEEEEEKKPSKAVPMSTDSLTPQEEHGQHRHMVEEWECRQLQETLHLADVPIDPAPYRLLEKETLYQCYDLFNLLGLRTAYVTNMGRLVGVVSLKELKAAVEGCVKGTFVGQATLRQRRDPRRPDDQEQKTSGEEEPNSPVA</sequence>
<comment type="subcellular location">
    <subcellularLocation>
        <location evidence="1">Membrane</location>
        <topology evidence="1">Multi-pass membrane protein</topology>
    </subcellularLocation>
</comment>
<feature type="compositionally biased region" description="Acidic residues" evidence="11">
    <location>
        <begin position="677"/>
        <end position="688"/>
    </location>
</feature>
<reference evidence="13" key="2">
    <citation type="submission" date="2025-08" db="UniProtKB">
        <authorList>
            <consortium name="Ensembl"/>
        </authorList>
    </citation>
    <scope>IDENTIFICATION</scope>
</reference>
<feature type="transmembrane region" description="Helical" evidence="12">
    <location>
        <begin position="117"/>
        <end position="138"/>
    </location>
</feature>
<feature type="compositionally biased region" description="Basic and acidic residues" evidence="11">
    <location>
        <begin position="28"/>
        <end position="38"/>
    </location>
</feature>
<keyword evidence="4" id="KW-0677">Repeat</keyword>
<evidence type="ECO:0000256" key="4">
    <source>
        <dbReference type="ARBA" id="ARBA00022737"/>
    </source>
</evidence>
<evidence type="ECO:0000256" key="10">
    <source>
        <dbReference type="ARBA" id="ARBA00023214"/>
    </source>
</evidence>
<feature type="transmembrane region" description="Helical" evidence="12">
    <location>
        <begin position="171"/>
        <end position="190"/>
    </location>
</feature>
<dbReference type="Gene3D" id="3.10.580.10">
    <property type="entry name" value="CBS-domain"/>
    <property type="match status" value="1"/>
</dbReference>
<feature type="transmembrane region" description="Helical" evidence="12">
    <location>
        <begin position="309"/>
        <end position="330"/>
    </location>
</feature>
<keyword evidence="7" id="KW-0129">CBS domain</keyword>
<dbReference type="GO" id="GO:0005886">
    <property type="term" value="C:plasma membrane"/>
    <property type="evidence" value="ECO:0007669"/>
    <property type="project" value="TreeGrafter"/>
</dbReference>
<evidence type="ECO:0000256" key="11">
    <source>
        <dbReference type="SAM" id="MobiDB-lite"/>
    </source>
</evidence>
<dbReference type="OMA" id="YKIHSIF"/>
<evidence type="ECO:0000256" key="9">
    <source>
        <dbReference type="ARBA" id="ARBA00023173"/>
    </source>
</evidence>
<dbReference type="Pfam" id="PF00654">
    <property type="entry name" value="Voltage_CLC"/>
    <property type="match status" value="1"/>
</dbReference>
<dbReference type="PANTHER" id="PTHR45720">
    <property type="entry name" value="CHLORIDE CHANNEL PROTEIN 2"/>
    <property type="match status" value="1"/>
</dbReference>
<feature type="transmembrane region" description="Helical" evidence="12">
    <location>
        <begin position="227"/>
        <end position="251"/>
    </location>
</feature>
<dbReference type="Ensembl" id="ENSPMRT00000019776.1">
    <property type="protein sequence ID" value="ENSPMRP00000018610.1"/>
    <property type="gene ID" value="ENSPMRG00000012213.1"/>
</dbReference>
<keyword evidence="10" id="KW-0868">Chloride</keyword>
<dbReference type="RefSeq" id="XP_028560972.1">
    <property type="nucleotide sequence ID" value="XM_028705139.1"/>
</dbReference>
<keyword evidence="8 12" id="KW-0472">Membrane</keyword>
<gene>
    <name evidence="13" type="primary">LOC114583730</name>
</gene>
<organism evidence="13 14">
    <name type="scientific">Podarcis muralis</name>
    <name type="common">Wall lizard</name>
    <name type="synonym">Lacerta muralis</name>
    <dbReference type="NCBI Taxonomy" id="64176"/>
    <lineage>
        <taxon>Eukaryota</taxon>
        <taxon>Metazoa</taxon>
        <taxon>Chordata</taxon>
        <taxon>Craniata</taxon>
        <taxon>Vertebrata</taxon>
        <taxon>Euteleostomi</taxon>
        <taxon>Lepidosauria</taxon>
        <taxon>Squamata</taxon>
        <taxon>Bifurcata</taxon>
        <taxon>Unidentata</taxon>
        <taxon>Episquamata</taxon>
        <taxon>Laterata</taxon>
        <taxon>Lacertibaenia</taxon>
        <taxon>Lacertidae</taxon>
        <taxon>Podarcis</taxon>
    </lineage>
</organism>
<reference evidence="13" key="3">
    <citation type="submission" date="2025-09" db="UniProtKB">
        <authorList>
            <consortium name="Ensembl"/>
        </authorList>
    </citation>
    <scope>IDENTIFICATION</scope>
</reference>
<evidence type="ECO:0000256" key="12">
    <source>
        <dbReference type="SAM" id="Phobius"/>
    </source>
</evidence>
<dbReference type="SUPFAM" id="SSF81340">
    <property type="entry name" value="Clc chloride channel"/>
    <property type="match status" value="1"/>
</dbReference>
<keyword evidence="14" id="KW-1185">Reference proteome</keyword>
<dbReference type="GeneID" id="114583730"/>
<keyword evidence="3 12" id="KW-0812">Transmembrane</keyword>
<keyword evidence="5 12" id="KW-1133">Transmembrane helix</keyword>
<feature type="transmembrane region" description="Helical" evidence="12">
    <location>
        <begin position="77"/>
        <end position="97"/>
    </location>
</feature>
<dbReference type="InterPro" id="IPR046342">
    <property type="entry name" value="CBS_dom_sf"/>
</dbReference>
<dbReference type="CDD" id="cd04591">
    <property type="entry name" value="CBS_pair_voltage-gated_CLC_euk_bac"/>
    <property type="match status" value="1"/>
</dbReference>
<evidence type="ECO:0000313" key="13">
    <source>
        <dbReference type="Ensembl" id="ENSPMRP00000018610.1"/>
    </source>
</evidence>
<dbReference type="InterPro" id="IPR050970">
    <property type="entry name" value="Cl_channel_volt-gated"/>
</dbReference>
<reference evidence="13 14" key="1">
    <citation type="journal article" date="2019" name="Proc. Natl. Acad. Sci. U.S.A.">
        <title>Regulatory changes in pterin and carotenoid genes underlie balanced color polymorphisms in the wall lizard.</title>
        <authorList>
            <person name="Andrade P."/>
            <person name="Pinho C."/>
            <person name="Perez I de Lanuza G."/>
            <person name="Afonso S."/>
            <person name="Brejcha J."/>
            <person name="Rubin C.J."/>
            <person name="Wallerman O."/>
            <person name="Pereira P."/>
            <person name="Sabatino S.J."/>
            <person name="Bellati A."/>
            <person name="Pellitteri-Rosa D."/>
            <person name="Bosakova Z."/>
            <person name="Bunikis I."/>
            <person name="Carretero M.A."/>
            <person name="Feiner N."/>
            <person name="Marsik P."/>
            <person name="Pauperio F."/>
            <person name="Salvi D."/>
            <person name="Soler L."/>
            <person name="While G.M."/>
            <person name="Uller T."/>
            <person name="Font E."/>
            <person name="Andersson L."/>
            <person name="Carneiro M."/>
        </authorList>
    </citation>
    <scope>NUCLEOTIDE SEQUENCE</scope>
</reference>
<dbReference type="Proteomes" id="UP000472272">
    <property type="component" value="Chromosome 13"/>
</dbReference>
<feature type="compositionally biased region" description="Basic residues" evidence="11">
    <location>
        <begin position="1"/>
        <end position="11"/>
    </location>
</feature>
<feature type="region of interest" description="Disordered" evidence="11">
    <location>
        <begin position="1"/>
        <end position="38"/>
    </location>
</feature>
<evidence type="ECO:0000256" key="5">
    <source>
        <dbReference type="ARBA" id="ARBA00022989"/>
    </source>
</evidence>
<dbReference type="OrthoDB" id="4564at2759"/>
<dbReference type="FunFam" id="1.10.3080.10:FF:000012">
    <property type="entry name" value="Chloride channel K"/>
    <property type="match status" value="1"/>
</dbReference>
<dbReference type="GO" id="GO:0034707">
    <property type="term" value="C:chloride channel complex"/>
    <property type="evidence" value="ECO:0007669"/>
    <property type="project" value="UniProtKB-KW"/>
</dbReference>
<keyword evidence="9" id="KW-0869">Chloride channel</keyword>
<protein>
    <submittedName>
        <fullName evidence="13">Chloride channel protein ClC-Kb-like</fullName>
    </submittedName>
</protein>
<feature type="region of interest" description="Disordered" evidence="11">
    <location>
        <begin position="649"/>
        <end position="711"/>
    </location>
</feature>
<feature type="transmembrane region" description="Helical" evidence="12">
    <location>
        <begin position="434"/>
        <end position="467"/>
    </location>
</feature>
<keyword evidence="2" id="KW-0813">Transport</keyword>